<comment type="similarity">
    <text evidence="2 15">Belongs to the phenylalanyl-tRNA synthetase beta subunit family. Type 1 subfamily.</text>
</comment>
<dbReference type="InterPro" id="IPR004532">
    <property type="entry name" value="Phe-tRNA-ligase_IIc_bsu_bact"/>
</dbReference>
<dbReference type="InterPro" id="IPR005121">
    <property type="entry name" value="Fdx_antiC-bd"/>
</dbReference>
<evidence type="ECO:0000313" key="21">
    <source>
        <dbReference type="EMBL" id="PTQ53604.1"/>
    </source>
</evidence>
<protein>
    <recommendedName>
        <fullName evidence="15">Phenylalanine--tRNA ligase beta subunit</fullName>
        <ecNumber evidence="15">6.1.1.20</ecNumber>
    </recommendedName>
    <alternativeName>
        <fullName evidence="15">Phenylalanyl-tRNA synthetase beta subunit</fullName>
        <shortName evidence="15">PheRS</shortName>
    </alternativeName>
</protein>
<sequence>MRVSWAWLSDWIDLSGVTPEELAERLTAAGVAVEAVHRRNPGVAGVVVGRVVDVRPHPEADRLKIAVVETAAGGPTRVVVTGAPNVAVGGRYPYATVGARLPGGVEIRPQAFRGVTSEGMLCSAEELGLETPLLPPEAREGLYRLPDEAPLGADVVSLLGLDDVVLELDLTPNRADCLSIVGVAREVAALLDRPLRATEVERAPEPGEGGSPSPTTGAAFSVAVLDPALAPLYLGQVVDGLSVRPSPLWLQNRLLAAGIRPINTVVDVTNYVMLEYGQPLHAFDADRVGTGRIVVRRATAGETLVTLDGRERALSPDDLVITDGARPIGLAGVMGGENTEVVPSTRRVFLESALFDGTAIRRTAVRFDLRSEASRRFEKGVDPERVELALRRATALLGRLAGGRPVGGIVGVRDEAALRRYRPRTVRLSLDRLNRRLGTALDRAAVEDVFRRLQFSTAVEEGPAGPVFRVTVPTRRMDVALQEDLIEEVARLIGYERIPSTVPHLPETVGGRTSRREAERAIARLLQGLGLSEARTYVLVDGEAVRRFPIFDAEDGRVGTGVGASDGGETGAGGQRSGAEALAVLQPMHEGRTHLRRSLLPGLLEVAAHNRRHQVESGRFFEIGKVFHPRGSGALPAEPVHVAALWFGLRPKAVASGSAVAGRGGAYDFYAAKGAVEAILERFGIAARFVPAALPGLHPGRTARIEADGAVLGWVGELHPAAAKAYELIRPVAFELSLDRLLARRRPAIAYGAPPRYPGVRRDVSFWIDRAVPHEAVLETIRQAAAGGPAPLEEAALFDVYEGPGAPEGRRSLAYALVFRHPERTLAEADVDESVRAIVAAVEAAHGARLRGEGPEQGKA</sequence>
<evidence type="ECO:0000256" key="3">
    <source>
        <dbReference type="ARBA" id="ARBA00011209"/>
    </source>
</evidence>
<dbReference type="InterPro" id="IPR045864">
    <property type="entry name" value="aa-tRNA-synth_II/BPL/LPL"/>
</dbReference>
<keyword evidence="11 16" id="KW-0694">RNA-binding</keyword>
<dbReference type="GO" id="GO:0009328">
    <property type="term" value="C:phenylalanine-tRNA ligase complex"/>
    <property type="evidence" value="ECO:0007669"/>
    <property type="project" value="TreeGrafter"/>
</dbReference>
<comment type="catalytic activity">
    <reaction evidence="14 15">
        <text>tRNA(Phe) + L-phenylalanine + ATP = L-phenylalanyl-tRNA(Phe) + AMP + diphosphate + H(+)</text>
        <dbReference type="Rhea" id="RHEA:19413"/>
        <dbReference type="Rhea" id="RHEA-COMP:9668"/>
        <dbReference type="Rhea" id="RHEA-COMP:9699"/>
        <dbReference type="ChEBI" id="CHEBI:15378"/>
        <dbReference type="ChEBI" id="CHEBI:30616"/>
        <dbReference type="ChEBI" id="CHEBI:33019"/>
        <dbReference type="ChEBI" id="CHEBI:58095"/>
        <dbReference type="ChEBI" id="CHEBI:78442"/>
        <dbReference type="ChEBI" id="CHEBI:78531"/>
        <dbReference type="ChEBI" id="CHEBI:456215"/>
        <dbReference type="EC" id="6.1.1.20"/>
    </reaction>
</comment>
<dbReference type="CDD" id="cd00769">
    <property type="entry name" value="PheRS_beta_core"/>
    <property type="match status" value="1"/>
</dbReference>
<evidence type="ECO:0000313" key="22">
    <source>
        <dbReference type="Proteomes" id="UP000244180"/>
    </source>
</evidence>
<evidence type="ECO:0000256" key="7">
    <source>
        <dbReference type="ARBA" id="ARBA00022723"/>
    </source>
</evidence>
<dbReference type="InterPro" id="IPR045060">
    <property type="entry name" value="Phe-tRNA-ligase_IIc_bsu"/>
</dbReference>
<dbReference type="Gene3D" id="3.30.70.380">
    <property type="entry name" value="Ferrodoxin-fold anticodon-binding domain"/>
    <property type="match status" value="1"/>
</dbReference>
<dbReference type="InterPro" id="IPR036690">
    <property type="entry name" value="Fdx_antiC-bd_sf"/>
</dbReference>
<evidence type="ECO:0000259" key="19">
    <source>
        <dbReference type="PROSITE" id="PS51447"/>
    </source>
</evidence>
<dbReference type="SUPFAM" id="SSF54991">
    <property type="entry name" value="Anticodon-binding domain of PheRS"/>
    <property type="match status" value="1"/>
</dbReference>
<dbReference type="GO" id="GO:0000287">
    <property type="term" value="F:magnesium ion binding"/>
    <property type="evidence" value="ECO:0007669"/>
    <property type="project" value="UniProtKB-UniRule"/>
</dbReference>
<dbReference type="SUPFAM" id="SSF46955">
    <property type="entry name" value="Putative DNA-binding domain"/>
    <property type="match status" value="1"/>
</dbReference>
<feature type="binding site" evidence="15">
    <location>
        <position position="488"/>
    </location>
    <ligand>
        <name>Mg(2+)</name>
        <dbReference type="ChEBI" id="CHEBI:18420"/>
        <note>shared with alpha subunit</note>
    </ligand>
</feature>
<evidence type="ECO:0000256" key="1">
    <source>
        <dbReference type="ARBA" id="ARBA00004496"/>
    </source>
</evidence>
<dbReference type="InterPro" id="IPR005147">
    <property type="entry name" value="tRNA_synthase_B5-dom"/>
</dbReference>
<evidence type="ECO:0000256" key="16">
    <source>
        <dbReference type="PROSITE-ProRule" id="PRU00209"/>
    </source>
</evidence>
<evidence type="ECO:0000256" key="10">
    <source>
        <dbReference type="ARBA" id="ARBA00022842"/>
    </source>
</evidence>
<keyword evidence="5 16" id="KW-0820">tRNA-binding</keyword>
<dbReference type="GO" id="GO:0004826">
    <property type="term" value="F:phenylalanine-tRNA ligase activity"/>
    <property type="evidence" value="ECO:0007669"/>
    <property type="project" value="UniProtKB-UniRule"/>
</dbReference>
<dbReference type="Pfam" id="PF03483">
    <property type="entry name" value="B3_4"/>
    <property type="match status" value="1"/>
</dbReference>
<evidence type="ECO:0000256" key="9">
    <source>
        <dbReference type="ARBA" id="ARBA00022840"/>
    </source>
</evidence>
<dbReference type="PANTHER" id="PTHR10947:SF0">
    <property type="entry name" value="PHENYLALANINE--TRNA LIGASE BETA SUBUNIT"/>
    <property type="match status" value="1"/>
</dbReference>
<dbReference type="InterPro" id="IPR041616">
    <property type="entry name" value="PheRS_beta_core"/>
</dbReference>
<dbReference type="AlphaFoldDB" id="A0A2T5GBN5"/>
<keyword evidence="7 15" id="KW-0479">Metal-binding</keyword>
<dbReference type="SMART" id="SM00896">
    <property type="entry name" value="FDX-ACB"/>
    <property type="match status" value="1"/>
</dbReference>
<dbReference type="Pfam" id="PF03147">
    <property type="entry name" value="FDX-ACB"/>
    <property type="match status" value="1"/>
</dbReference>
<keyword evidence="8 15" id="KW-0547">Nucleotide-binding</keyword>
<feature type="binding site" evidence="15">
    <location>
        <position position="487"/>
    </location>
    <ligand>
        <name>Mg(2+)</name>
        <dbReference type="ChEBI" id="CHEBI:18420"/>
        <note>shared with alpha subunit</note>
    </ligand>
</feature>
<evidence type="ECO:0000256" key="17">
    <source>
        <dbReference type="SAM" id="MobiDB-lite"/>
    </source>
</evidence>
<feature type="domain" description="B5" evidence="20">
    <location>
        <begin position="421"/>
        <end position="500"/>
    </location>
</feature>
<keyword evidence="9 15" id="KW-0067">ATP-binding</keyword>
<feature type="domain" description="FDX-ACB" evidence="19">
    <location>
        <begin position="755"/>
        <end position="851"/>
    </location>
</feature>
<dbReference type="InterPro" id="IPR009061">
    <property type="entry name" value="DNA-bd_dom_put_sf"/>
</dbReference>
<dbReference type="EC" id="6.1.1.20" evidence="15"/>
<gene>
    <name evidence="15" type="primary">pheT</name>
    <name evidence="21" type="ORF">HSCHL_1669</name>
</gene>
<dbReference type="InterPro" id="IPR033714">
    <property type="entry name" value="tRNA_bind_bactPheRS"/>
</dbReference>
<dbReference type="Pfam" id="PF03484">
    <property type="entry name" value="B5"/>
    <property type="match status" value="1"/>
</dbReference>
<dbReference type="GO" id="GO:0000049">
    <property type="term" value="F:tRNA binding"/>
    <property type="evidence" value="ECO:0007669"/>
    <property type="project" value="UniProtKB-UniRule"/>
</dbReference>
<accession>A0A2T5GBN5</accession>
<dbReference type="SUPFAM" id="SSF56037">
    <property type="entry name" value="PheT/TilS domain"/>
    <property type="match status" value="1"/>
</dbReference>
<dbReference type="Gene3D" id="2.40.50.140">
    <property type="entry name" value="Nucleic acid-binding proteins"/>
    <property type="match status" value="1"/>
</dbReference>
<evidence type="ECO:0000259" key="18">
    <source>
        <dbReference type="PROSITE" id="PS50886"/>
    </source>
</evidence>
<keyword evidence="12 15" id="KW-0648">Protein biosynthesis</keyword>
<keyword evidence="6 15" id="KW-0436">Ligase</keyword>
<dbReference type="SUPFAM" id="SSF55681">
    <property type="entry name" value="Class II aaRS and biotin synthetases"/>
    <property type="match status" value="1"/>
</dbReference>
<dbReference type="SMART" id="SM00874">
    <property type="entry name" value="B5"/>
    <property type="match status" value="1"/>
</dbReference>
<evidence type="ECO:0000256" key="12">
    <source>
        <dbReference type="ARBA" id="ARBA00022917"/>
    </source>
</evidence>
<comment type="subunit">
    <text evidence="3 15">Tetramer of two alpha and two beta subunits.</text>
</comment>
<dbReference type="CDD" id="cd02796">
    <property type="entry name" value="tRNA_bind_bactPheRS"/>
    <property type="match status" value="1"/>
</dbReference>
<organism evidence="21 22">
    <name type="scientific">Hydrogenibacillus schlegelii</name>
    <name type="common">Bacillus schlegelii</name>
    <dbReference type="NCBI Taxonomy" id="1484"/>
    <lineage>
        <taxon>Bacteria</taxon>
        <taxon>Bacillati</taxon>
        <taxon>Bacillota</taxon>
        <taxon>Bacilli</taxon>
        <taxon>Bacillales</taxon>
        <taxon>Bacillales Family X. Incertae Sedis</taxon>
        <taxon>Hydrogenibacillus</taxon>
    </lineage>
</organism>
<dbReference type="Gene3D" id="3.50.40.10">
    <property type="entry name" value="Phenylalanyl-trna Synthetase, Chain B, domain 3"/>
    <property type="match status" value="1"/>
</dbReference>
<evidence type="ECO:0000256" key="5">
    <source>
        <dbReference type="ARBA" id="ARBA00022555"/>
    </source>
</evidence>
<dbReference type="InterPro" id="IPR012340">
    <property type="entry name" value="NA-bd_OB-fold"/>
</dbReference>
<dbReference type="GO" id="GO:0140096">
    <property type="term" value="F:catalytic activity, acting on a protein"/>
    <property type="evidence" value="ECO:0007669"/>
    <property type="project" value="UniProtKB-ARBA"/>
</dbReference>
<evidence type="ECO:0000256" key="8">
    <source>
        <dbReference type="ARBA" id="ARBA00022741"/>
    </source>
</evidence>
<evidence type="ECO:0000256" key="11">
    <source>
        <dbReference type="ARBA" id="ARBA00022884"/>
    </source>
</evidence>
<keyword evidence="13 15" id="KW-0030">Aminoacyl-tRNA synthetase</keyword>
<dbReference type="PROSITE" id="PS51483">
    <property type="entry name" value="B5"/>
    <property type="match status" value="1"/>
</dbReference>
<dbReference type="NCBIfam" id="TIGR00472">
    <property type="entry name" value="pheT_bact"/>
    <property type="match status" value="1"/>
</dbReference>
<dbReference type="InterPro" id="IPR002547">
    <property type="entry name" value="tRNA-bd_dom"/>
</dbReference>
<evidence type="ECO:0000256" key="2">
    <source>
        <dbReference type="ARBA" id="ARBA00008653"/>
    </source>
</evidence>
<name>A0A2T5GBN5_HYDSH</name>
<comment type="cofactor">
    <cofactor evidence="15">
        <name>Mg(2+)</name>
        <dbReference type="ChEBI" id="CHEBI:18420"/>
    </cofactor>
    <text evidence="15">Binds 2 magnesium ions per tetramer.</text>
</comment>
<evidence type="ECO:0000256" key="4">
    <source>
        <dbReference type="ARBA" id="ARBA00022490"/>
    </source>
</evidence>
<dbReference type="GO" id="GO:0016740">
    <property type="term" value="F:transferase activity"/>
    <property type="evidence" value="ECO:0007669"/>
    <property type="project" value="UniProtKB-ARBA"/>
</dbReference>
<evidence type="ECO:0000256" key="13">
    <source>
        <dbReference type="ARBA" id="ARBA00023146"/>
    </source>
</evidence>
<dbReference type="Pfam" id="PF01588">
    <property type="entry name" value="tRNA_bind"/>
    <property type="match status" value="1"/>
</dbReference>
<dbReference type="Proteomes" id="UP000244180">
    <property type="component" value="Unassembled WGS sequence"/>
</dbReference>
<dbReference type="Gene3D" id="3.30.930.10">
    <property type="entry name" value="Bira Bifunctional Protein, Domain 2"/>
    <property type="match status" value="1"/>
</dbReference>
<dbReference type="HAMAP" id="MF_00283">
    <property type="entry name" value="Phe_tRNA_synth_beta1"/>
    <property type="match status" value="1"/>
</dbReference>
<dbReference type="SUPFAM" id="SSF50249">
    <property type="entry name" value="Nucleic acid-binding proteins"/>
    <property type="match status" value="1"/>
</dbReference>
<dbReference type="PROSITE" id="PS51447">
    <property type="entry name" value="FDX_ACB"/>
    <property type="match status" value="1"/>
</dbReference>
<dbReference type="Pfam" id="PF17759">
    <property type="entry name" value="tRNA_synthFbeta"/>
    <property type="match status" value="1"/>
</dbReference>
<feature type="region of interest" description="Disordered" evidence="17">
    <location>
        <begin position="198"/>
        <end position="217"/>
    </location>
</feature>
<evidence type="ECO:0000256" key="15">
    <source>
        <dbReference type="HAMAP-Rule" id="MF_00283"/>
    </source>
</evidence>
<dbReference type="GO" id="GO:0006432">
    <property type="term" value="P:phenylalanyl-tRNA aminoacylation"/>
    <property type="evidence" value="ECO:0007669"/>
    <property type="project" value="UniProtKB-UniRule"/>
</dbReference>
<keyword evidence="4 15" id="KW-0963">Cytoplasm</keyword>
<dbReference type="InterPro" id="IPR020825">
    <property type="entry name" value="Phe-tRNA_synthase-like_B3/B4"/>
</dbReference>
<proteinExistence type="inferred from homology"/>
<feature type="domain" description="TRNA-binding" evidence="18">
    <location>
        <begin position="40"/>
        <end position="156"/>
    </location>
</feature>
<reference evidence="21 22" key="1">
    <citation type="submission" date="2017-08" db="EMBL/GenBank/DDBJ databases">
        <title>Burning lignite coal seam in the remote Altai Mountains harbors a hydrogen-driven thermophilic microbial community.</title>
        <authorList>
            <person name="Kadnikov V.V."/>
            <person name="Mardanov A.V."/>
            <person name="Ivasenko D."/>
            <person name="Beletsky A.V."/>
            <person name="Karnachuk O.V."/>
            <person name="Ravin N.V."/>
        </authorList>
    </citation>
    <scope>NUCLEOTIDE SEQUENCE [LARGE SCALE GENOMIC DNA]</scope>
    <source>
        <strain evidence="21">AL33</strain>
    </source>
</reference>
<evidence type="ECO:0000256" key="6">
    <source>
        <dbReference type="ARBA" id="ARBA00022598"/>
    </source>
</evidence>
<feature type="binding site" evidence="15">
    <location>
        <position position="478"/>
    </location>
    <ligand>
        <name>Mg(2+)</name>
        <dbReference type="ChEBI" id="CHEBI:18420"/>
        <note>shared with alpha subunit</note>
    </ligand>
</feature>
<dbReference type="GO" id="GO:0005524">
    <property type="term" value="F:ATP binding"/>
    <property type="evidence" value="ECO:0007669"/>
    <property type="project" value="UniProtKB-UniRule"/>
</dbReference>
<keyword evidence="10 15" id="KW-0460">Magnesium</keyword>
<comment type="caution">
    <text evidence="21">The sequence shown here is derived from an EMBL/GenBank/DDBJ whole genome shotgun (WGS) entry which is preliminary data.</text>
</comment>
<dbReference type="PANTHER" id="PTHR10947">
    <property type="entry name" value="PHENYLALANYL-TRNA SYNTHETASE BETA CHAIN AND LEUCINE-RICH REPEAT-CONTAINING PROTEIN 47"/>
    <property type="match status" value="1"/>
</dbReference>
<evidence type="ECO:0000259" key="20">
    <source>
        <dbReference type="PROSITE" id="PS51483"/>
    </source>
</evidence>
<dbReference type="FunFam" id="3.50.40.10:FF:000001">
    <property type="entry name" value="Phenylalanine--tRNA ligase beta subunit"/>
    <property type="match status" value="1"/>
</dbReference>
<evidence type="ECO:0000256" key="14">
    <source>
        <dbReference type="ARBA" id="ARBA00049255"/>
    </source>
</evidence>
<dbReference type="Gene3D" id="3.30.56.10">
    <property type="match status" value="2"/>
</dbReference>
<comment type="subcellular location">
    <subcellularLocation>
        <location evidence="1 15">Cytoplasm</location>
    </subcellularLocation>
</comment>
<dbReference type="SMART" id="SM00873">
    <property type="entry name" value="B3_4"/>
    <property type="match status" value="1"/>
</dbReference>
<feature type="binding site" evidence="15">
    <location>
        <position position="484"/>
    </location>
    <ligand>
        <name>Mg(2+)</name>
        <dbReference type="ChEBI" id="CHEBI:18420"/>
        <note>shared with alpha subunit</note>
    </ligand>
</feature>
<dbReference type="RefSeq" id="WP_273000072.1">
    <property type="nucleotide sequence ID" value="NZ_PEBV01000013.1"/>
</dbReference>
<dbReference type="InterPro" id="IPR005146">
    <property type="entry name" value="B3/B4_tRNA-bd"/>
</dbReference>
<dbReference type="PROSITE" id="PS50886">
    <property type="entry name" value="TRBD"/>
    <property type="match status" value="1"/>
</dbReference>
<dbReference type="EMBL" id="PEBV01000013">
    <property type="protein sequence ID" value="PTQ53604.1"/>
    <property type="molecule type" value="Genomic_DNA"/>
</dbReference>